<gene>
    <name evidence="2" type="ORF">SAMN04487775_107151</name>
</gene>
<dbReference type="InterPro" id="IPR041261">
    <property type="entry name" value="R2K_2"/>
</dbReference>
<dbReference type="SUPFAM" id="SSF56059">
    <property type="entry name" value="Glutathione synthetase ATP-binding domain-like"/>
    <property type="match status" value="1"/>
</dbReference>
<keyword evidence="3" id="KW-1185">Reference proteome</keyword>
<protein>
    <recommendedName>
        <fullName evidence="1">ATP-grasp domain-containing protein</fullName>
    </recommendedName>
</protein>
<dbReference type="AlphaFoldDB" id="A0A1I3LRN7"/>
<name>A0A1I3LRN7_9SPIR</name>
<reference evidence="3" key="1">
    <citation type="submission" date="2016-10" db="EMBL/GenBank/DDBJ databases">
        <authorList>
            <person name="Varghese N."/>
            <person name="Submissions S."/>
        </authorList>
    </citation>
    <scope>NUCLEOTIDE SEQUENCE [LARGE SCALE GENOMIC DNA]</scope>
    <source>
        <strain evidence="3">XBD1002</strain>
    </source>
</reference>
<feature type="domain" description="ATP-grasp" evidence="1">
    <location>
        <begin position="113"/>
        <end position="250"/>
    </location>
</feature>
<dbReference type="Proteomes" id="UP000182737">
    <property type="component" value="Unassembled WGS sequence"/>
</dbReference>
<evidence type="ECO:0000313" key="2">
    <source>
        <dbReference type="EMBL" id="SFI87353.1"/>
    </source>
</evidence>
<dbReference type="OrthoDB" id="257538at2"/>
<evidence type="ECO:0000259" key="1">
    <source>
        <dbReference type="Pfam" id="PF18299"/>
    </source>
</evidence>
<organism evidence="2 3">
    <name type="scientific">Treponema bryantii</name>
    <dbReference type="NCBI Taxonomy" id="163"/>
    <lineage>
        <taxon>Bacteria</taxon>
        <taxon>Pseudomonadati</taxon>
        <taxon>Spirochaetota</taxon>
        <taxon>Spirochaetia</taxon>
        <taxon>Spirochaetales</taxon>
        <taxon>Treponemataceae</taxon>
        <taxon>Treponema</taxon>
    </lineage>
</organism>
<accession>A0A1I3LRN7</accession>
<dbReference type="EMBL" id="FORI01000007">
    <property type="protein sequence ID" value="SFI87353.1"/>
    <property type="molecule type" value="Genomic_DNA"/>
</dbReference>
<proteinExistence type="predicted"/>
<sequence>MTWIIENEAFAGGDILLPALKALNKDVILWDDNFWNTEEYKSFPKDFIFHGSLGNLDKLWNKFPFHPGLTYNKVTFSYSTIDEYFHDYLLNKDCIFTFISEVLNKPDLLKELKTETIFARPDSPLKEFSGRILPSQNLTPAHFDYGFYHDDINLQIVLAPFKPIEKEYRFICVGNKIVTGCEYIADGRKAGRTVIPEDNEPAFIFAQKIADKEKIREIAYVIDVCFSDSKYYLVEMNPFSGADLYHCDAKIIIESIEEHIRKEKERDVFEESLKVEDVWHEDHRFENQILSRCHGTCFTYIMFEDGLYKVEVYLDCGTVDMAACRSFTSLDEAKEFSEKRMLRLDS</sequence>
<dbReference type="RefSeq" id="WP_074932401.1">
    <property type="nucleotide sequence ID" value="NZ_FORI01000007.1"/>
</dbReference>
<evidence type="ECO:0000313" key="3">
    <source>
        <dbReference type="Proteomes" id="UP000182737"/>
    </source>
</evidence>
<dbReference type="Pfam" id="PF18299">
    <property type="entry name" value="R2K_2"/>
    <property type="match status" value="1"/>
</dbReference>